<reference evidence="3 4" key="1">
    <citation type="journal article" date="2018" name="Front. Microbiol.">
        <title>Genome-Wide Analysis of Corynespora cassiicola Leaf Fall Disease Putative Effectors.</title>
        <authorList>
            <person name="Lopez D."/>
            <person name="Ribeiro S."/>
            <person name="Label P."/>
            <person name="Fumanal B."/>
            <person name="Venisse J.S."/>
            <person name="Kohler A."/>
            <person name="de Oliveira R.R."/>
            <person name="Labutti K."/>
            <person name="Lipzen A."/>
            <person name="Lail K."/>
            <person name="Bauer D."/>
            <person name="Ohm R.A."/>
            <person name="Barry K.W."/>
            <person name="Spatafora J."/>
            <person name="Grigoriev I.V."/>
            <person name="Martin F.M."/>
            <person name="Pujade-Renaud V."/>
        </authorList>
    </citation>
    <scope>NUCLEOTIDE SEQUENCE [LARGE SCALE GENOMIC DNA]</scope>
    <source>
        <strain evidence="3 4">Philippines</strain>
    </source>
</reference>
<name>A0A2T2NKJ7_CORCC</name>
<keyword evidence="4" id="KW-1185">Reference proteome</keyword>
<accession>A0A2T2NKJ7</accession>
<evidence type="ECO:0000256" key="1">
    <source>
        <dbReference type="SAM" id="MobiDB-lite"/>
    </source>
</evidence>
<feature type="compositionally biased region" description="Acidic residues" evidence="1">
    <location>
        <begin position="135"/>
        <end position="145"/>
    </location>
</feature>
<gene>
    <name evidence="3" type="ORF">BS50DRAFT_610739</name>
</gene>
<dbReference type="STRING" id="1448308.A0A2T2NKJ7"/>
<dbReference type="PANTHER" id="PTHR14689">
    <property type="entry name" value="PHORBOL-ESTER_DAG-TYPE DOMAIN-CONTAINING PROTEIN"/>
    <property type="match status" value="1"/>
</dbReference>
<feature type="compositionally biased region" description="Basic residues" evidence="1">
    <location>
        <begin position="45"/>
        <end position="59"/>
    </location>
</feature>
<dbReference type="Pfam" id="PF13926">
    <property type="entry name" value="DUF4211"/>
    <property type="match status" value="1"/>
</dbReference>
<organism evidence="3 4">
    <name type="scientific">Corynespora cassiicola Philippines</name>
    <dbReference type="NCBI Taxonomy" id="1448308"/>
    <lineage>
        <taxon>Eukaryota</taxon>
        <taxon>Fungi</taxon>
        <taxon>Dikarya</taxon>
        <taxon>Ascomycota</taxon>
        <taxon>Pezizomycotina</taxon>
        <taxon>Dothideomycetes</taxon>
        <taxon>Pleosporomycetidae</taxon>
        <taxon>Pleosporales</taxon>
        <taxon>Corynesporascaceae</taxon>
        <taxon>Corynespora</taxon>
    </lineage>
</organism>
<dbReference type="InterPro" id="IPR025451">
    <property type="entry name" value="DUF4211"/>
</dbReference>
<evidence type="ECO:0000313" key="3">
    <source>
        <dbReference type="EMBL" id="PSN65920.1"/>
    </source>
</evidence>
<sequence>MPARRSSRKRQTKLNFSPAAPSPKATKKRARTPSDEEDELSIPRSSKRQSKSKRRKSKKQPTPSDDDESEEDIKTPLRKHSKRKATPEDSEDEDEAPRSHRRQPTQPAAISINEDSEEEVITPRRKTPVKHQTSEDTDETSDEEKDGQKDDNPEEDDLKEDLAFLRSSPLPEKGRLRSTQDKPKNARQPKRAGNSEPPSSATPNRKRPVVIDSDSEGQSELEVIQEEEDGVLRSDGEDDEDDDGEENQTTAMDIFRGDAHDESFIDDDEALLGAPANDTAIPIEFTAMGRAKPRDLFKFAVEWMVKKKINPAFASTDEIYGLAFRKLDDEVSGLANSKFSSSVWAADFTRALRARPELHIQELGPAEKTLSSNHCEACNRKAHTASFIATFREKPYNRETLEPLVDDSDPDSDGDSSDSSSVDLSEASEDELNGEKATYDATGERIPPESKQFFLGSTCKANAHMAHTLHHWRYHLNSWVVDDLVRKGYCTPEQLAKRDKQSTRKREKKANKIVDKMEKEGEIKKLYRLYKDQLDYALEASNEYRDGWGKRR</sequence>
<dbReference type="Proteomes" id="UP000240883">
    <property type="component" value="Unassembled WGS sequence"/>
</dbReference>
<feature type="compositionally biased region" description="Acidic residues" evidence="1">
    <location>
        <begin position="236"/>
        <end position="246"/>
    </location>
</feature>
<dbReference type="OrthoDB" id="21499at2759"/>
<protein>
    <recommendedName>
        <fullName evidence="2">DUF4211 domain-containing protein</fullName>
    </recommendedName>
</protein>
<feature type="compositionally biased region" description="Acidic residues" evidence="1">
    <location>
        <begin position="404"/>
        <end position="416"/>
    </location>
</feature>
<evidence type="ECO:0000313" key="4">
    <source>
        <dbReference type="Proteomes" id="UP000240883"/>
    </source>
</evidence>
<feature type="domain" description="DUF4211" evidence="2">
    <location>
        <begin position="264"/>
        <end position="401"/>
    </location>
</feature>
<dbReference type="EMBL" id="KZ678136">
    <property type="protein sequence ID" value="PSN65920.1"/>
    <property type="molecule type" value="Genomic_DNA"/>
</dbReference>
<feature type="compositionally biased region" description="Basic residues" evidence="1">
    <location>
        <begin position="1"/>
        <end position="12"/>
    </location>
</feature>
<feature type="region of interest" description="Disordered" evidence="1">
    <location>
        <begin position="401"/>
        <end position="443"/>
    </location>
</feature>
<evidence type="ECO:0000259" key="2">
    <source>
        <dbReference type="Pfam" id="PF13926"/>
    </source>
</evidence>
<feature type="region of interest" description="Disordered" evidence="1">
    <location>
        <begin position="1"/>
        <end position="248"/>
    </location>
</feature>
<dbReference type="PANTHER" id="PTHR14689:SF0">
    <property type="entry name" value="COILED-COIL DOMAIN-CONTAINING PROTEIN 82"/>
    <property type="match status" value="1"/>
</dbReference>
<proteinExistence type="predicted"/>
<dbReference type="GO" id="GO:0005634">
    <property type="term" value="C:nucleus"/>
    <property type="evidence" value="ECO:0007669"/>
    <property type="project" value="TreeGrafter"/>
</dbReference>
<feature type="compositionally biased region" description="Basic and acidic residues" evidence="1">
    <location>
        <begin position="433"/>
        <end position="443"/>
    </location>
</feature>
<feature type="compositionally biased region" description="Acidic residues" evidence="1">
    <location>
        <begin position="213"/>
        <end position="229"/>
    </location>
</feature>
<dbReference type="AlphaFoldDB" id="A0A2T2NKJ7"/>
<feature type="compositionally biased region" description="Basic and acidic residues" evidence="1">
    <location>
        <begin position="172"/>
        <end position="184"/>
    </location>
</feature>